<accession>A0ABT1YVG2</accession>
<keyword evidence="2" id="KW-1133">Transmembrane helix</keyword>
<organism evidence="3 4">
    <name type="scientific">Paenibacillus radicis</name>
    <name type="common">ex Xue et al. 2023</name>
    <dbReference type="NCBI Taxonomy" id="2972489"/>
    <lineage>
        <taxon>Bacteria</taxon>
        <taxon>Bacillati</taxon>
        <taxon>Bacillota</taxon>
        <taxon>Bacilli</taxon>
        <taxon>Bacillales</taxon>
        <taxon>Paenibacillaceae</taxon>
        <taxon>Paenibacillus</taxon>
    </lineage>
</organism>
<comment type="caution">
    <text evidence="3">The sequence shown here is derived from an EMBL/GenBank/DDBJ whole genome shotgun (WGS) entry which is preliminary data.</text>
</comment>
<gene>
    <name evidence="3" type="ORF">NV381_37880</name>
</gene>
<feature type="region of interest" description="Disordered" evidence="1">
    <location>
        <begin position="24"/>
        <end position="75"/>
    </location>
</feature>
<keyword evidence="2" id="KW-0812">Transmembrane</keyword>
<feature type="transmembrane region" description="Helical" evidence="2">
    <location>
        <begin position="123"/>
        <end position="145"/>
    </location>
</feature>
<reference evidence="3 4" key="1">
    <citation type="submission" date="2022-08" db="EMBL/GenBank/DDBJ databases">
        <title>Paenibacillus endoradicis sp. nov., Paenibacillus radicibacter sp. nov and Paenibacillus pararadicis sp. nov., three cold-adapted plant growth-promoting bacteria isolated from root of Larix gmelinii in Great Khingan.</title>
        <authorList>
            <person name="Xue H."/>
        </authorList>
    </citation>
    <scope>NUCLEOTIDE SEQUENCE [LARGE SCALE GENOMIC DNA]</scope>
    <source>
        <strain evidence="3 4">N5-1-1-5</strain>
    </source>
</reference>
<evidence type="ECO:0000256" key="2">
    <source>
        <dbReference type="SAM" id="Phobius"/>
    </source>
</evidence>
<protein>
    <submittedName>
        <fullName evidence="3">Uncharacterized protein</fullName>
    </submittedName>
</protein>
<keyword evidence="4" id="KW-1185">Reference proteome</keyword>
<dbReference type="Proteomes" id="UP001300012">
    <property type="component" value="Unassembled WGS sequence"/>
</dbReference>
<name>A0ABT1YVG2_9BACL</name>
<proteinExistence type="predicted"/>
<dbReference type="RefSeq" id="WP_258218426.1">
    <property type="nucleotide sequence ID" value="NZ_JANQBD010000064.1"/>
</dbReference>
<dbReference type="EMBL" id="JANQBD010000064">
    <property type="protein sequence ID" value="MCR8636940.1"/>
    <property type="molecule type" value="Genomic_DNA"/>
</dbReference>
<evidence type="ECO:0000313" key="3">
    <source>
        <dbReference type="EMBL" id="MCR8636940.1"/>
    </source>
</evidence>
<evidence type="ECO:0000313" key="4">
    <source>
        <dbReference type="Proteomes" id="UP001300012"/>
    </source>
</evidence>
<keyword evidence="2" id="KW-0472">Membrane</keyword>
<sequence length="155" mass="15533">MVGDGDIDADGACDAVAGDGDVGAGGACDAEAGDDGADADGACDAVAGDDDDGDGEACDAEAGDDGADADEAAGAGVGDASTALDEGVDTFSTMFVIEFKSPASTSRGCMISRISTRTNMISMFRSLIILLLLLICSPACKLHLLPNYLRGMIYY</sequence>
<feature type="compositionally biased region" description="Acidic residues" evidence="1">
    <location>
        <begin position="47"/>
        <end position="71"/>
    </location>
</feature>
<evidence type="ECO:0000256" key="1">
    <source>
        <dbReference type="SAM" id="MobiDB-lite"/>
    </source>
</evidence>